<comment type="caution">
    <text evidence="1">The sequence shown here is derived from an EMBL/GenBank/DDBJ whole genome shotgun (WGS) entry which is preliminary data.</text>
</comment>
<sequence>MADSPPPPPPPPAPTTITALSDDLLLEIFLRLPSFTSLARAAFACRAFLHAVRSSPAFRRRFRELRARPLLALFLLPYMRAIVPAATGTPTSSTKPPTKAPATARPSRVVCVHRESAWAWARVAVFSSHTMEWQLVLPPEMDTGGALDDTTGSVVNGIVCWVHKGKGCILALNTVTFQFSRMDLPPPLKVPSSRLQLGHTKDGEFCVVSVLQCMLSVWLWAADGDGVERFMPHKTFSLRANVSEVINEADVHIRPMAVINGFVYLSLTVAPFGDPRAPQLFVSFCLETAKVNLLHKESKRIFCPVDPYIKVSWPSSLIHCKVSLCLCI</sequence>
<gene>
    <name evidence="1" type="ORF">NCGR_LOCUS66187</name>
</gene>
<protein>
    <recommendedName>
        <fullName evidence="3">F-box domain-containing protein</fullName>
    </recommendedName>
</protein>
<dbReference type="EMBL" id="CAJGYO010000384">
    <property type="protein sequence ID" value="CAD6342089.1"/>
    <property type="molecule type" value="Genomic_DNA"/>
</dbReference>
<dbReference type="InterPro" id="IPR036047">
    <property type="entry name" value="F-box-like_dom_sf"/>
</dbReference>
<dbReference type="PANTHER" id="PTHR33207">
    <property type="entry name" value="F-BOX DOMAIN CONTAINING PROTEIN-RELATED"/>
    <property type="match status" value="1"/>
</dbReference>
<evidence type="ECO:0000313" key="2">
    <source>
        <dbReference type="Proteomes" id="UP000604825"/>
    </source>
</evidence>
<dbReference type="SUPFAM" id="SSF81383">
    <property type="entry name" value="F-box domain"/>
    <property type="match status" value="1"/>
</dbReference>
<dbReference type="Proteomes" id="UP000604825">
    <property type="component" value="Unassembled WGS sequence"/>
</dbReference>
<keyword evidence="2" id="KW-1185">Reference proteome</keyword>
<reference evidence="1" key="1">
    <citation type="submission" date="2020-10" db="EMBL/GenBank/DDBJ databases">
        <authorList>
            <person name="Han B."/>
            <person name="Lu T."/>
            <person name="Zhao Q."/>
            <person name="Huang X."/>
            <person name="Zhao Y."/>
        </authorList>
    </citation>
    <scope>NUCLEOTIDE SEQUENCE</scope>
</reference>
<name>A0A811SH03_9POAL</name>
<evidence type="ECO:0008006" key="3">
    <source>
        <dbReference type="Google" id="ProtNLM"/>
    </source>
</evidence>
<evidence type="ECO:0000313" key="1">
    <source>
        <dbReference type="EMBL" id="CAD6342089.1"/>
    </source>
</evidence>
<organism evidence="1 2">
    <name type="scientific">Miscanthus lutarioriparius</name>
    <dbReference type="NCBI Taxonomy" id="422564"/>
    <lineage>
        <taxon>Eukaryota</taxon>
        <taxon>Viridiplantae</taxon>
        <taxon>Streptophyta</taxon>
        <taxon>Embryophyta</taxon>
        <taxon>Tracheophyta</taxon>
        <taxon>Spermatophyta</taxon>
        <taxon>Magnoliopsida</taxon>
        <taxon>Liliopsida</taxon>
        <taxon>Poales</taxon>
        <taxon>Poaceae</taxon>
        <taxon>PACMAD clade</taxon>
        <taxon>Panicoideae</taxon>
        <taxon>Andropogonodae</taxon>
        <taxon>Andropogoneae</taxon>
        <taxon>Saccharinae</taxon>
        <taxon>Miscanthus</taxon>
    </lineage>
</organism>
<dbReference type="OrthoDB" id="691522at2759"/>
<proteinExistence type="predicted"/>
<accession>A0A811SH03</accession>
<dbReference type="AlphaFoldDB" id="A0A811SH03"/>